<evidence type="ECO:0000313" key="1">
    <source>
        <dbReference type="EMBL" id="MFC4909793.1"/>
    </source>
</evidence>
<dbReference type="Pfam" id="PF19459">
    <property type="entry name" value="DUF5996"/>
    <property type="match status" value="1"/>
</dbReference>
<evidence type="ECO:0000313" key="2">
    <source>
        <dbReference type="Proteomes" id="UP001595872"/>
    </source>
</evidence>
<dbReference type="Proteomes" id="UP001595872">
    <property type="component" value="Unassembled WGS sequence"/>
</dbReference>
<sequence length="309" mass="34934">MSTALPELPYAGWAATKDTLHLWTQIVGKIQMASTRPRNHWWHVTLRVDEHGYSTQRLLHDGVHFRISFDLVRHRLVVRTRDREEAIPLRDGLSVAGFYYELEALLRELGVRVKIKPEPFGVPITTPFPDDAEHASYDPGAVERFRDALVWVDDAFSEFQSWFDGKASPVQLFWHSFDLATARFSGRPAPPMDGADPVTAEAYSHEVISCGWWPGDRGHPQSAFYSYTHPEPDGLAEQPLSPAEAAWEPTGMTHQARLPYDTVRTSDDPRGILLDFLQSAYAAGARTASWPYEELHSSWCPPRGRVTAK</sequence>
<dbReference type="InterPro" id="IPR046038">
    <property type="entry name" value="DUF5996"/>
</dbReference>
<name>A0ABV9U1R5_9ACTN</name>
<proteinExistence type="predicted"/>
<gene>
    <name evidence="1" type="ORF">ACFPCY_20905</name>
</gene>
<accession>A0ABV9U1R5</accession>
<keyword evidence="2" id="KW-1185">Reference proteome</keyword>
<dbReference type="EMBL" id="JBHSIT010000006">
    <property type="protein sequence ID" value="MFC4909793.1"/>
    <property type="molecule type" value="Genomic_DNA"/>
</dbReference>
<organism evidence="1 2">
    <name type="scientific">Actinomadura gamaensis</name>
    <dbReference type="NCBI Taxonomy" id="1763541"/>
    <lineage>
        <taxon>Bacteria</taxon>
        <taxon>Bacillati</taxon>
        <taxon>Actinomycetota</taxon>
        <taxon>Actinomycetes</taxon>
        <taxon>Streptosporangiales</taxon>
        <taxon>Thermomonosporaceae</taxon>
        <taxon>Actinomadura</taxon>
    </lineage>
</organism>
<comment type="caution">
    <text evidence="1">The sequence shown here is derived from an EMBL/GenBank/DDBJ whole genome shotgun (WGS) entry which is preliminary data.</text>
</comment>
<protein>
    <submittedName>
        <fullName evidence="1">DUF5996 family protein</fullName>
    </submittedName>
</protein>
<dbReference type="RefSeq" id="WP_378257592.1">
    <property type="nucleotide sequence ID" value="NZ_JBHSIT010000006.1"/>
</dbReference>
<reference evidence="2" key="1">
    <citation type="journal article" date="2019" name="Int. J. Syst. Evol. Microbiol.">
        <title>The Global Catalogue of Microorganisms (GCM) 10K type strain sequencing project: providing services to taxonomists for standard genome sequencing and annotation.</title>
        <authorList>
            <consortium name="The Broad Institute Genomics Platform"/>
            <consortium name="The Broad Institute Genome Sequencing Center for Infectious Disease"/>
            <person name="Wu L."/>
            <person name="Ma J."/>
        </authorList>
    </citation>
    <scope>NUCLEOTIDE SEQUENCE [LARGE SCALE GENOMIC DNA]</scope>
    <source>
        <strain evidence="2">KLKA75</strain>
    </source>
</reference>